<sequence length="65" mass="7124">MILCSNFLDGFETKLNKPSRNDDNDGSLECSNGEQGHVLFPHVGKPLGKPSSYVIRGLAKVQAHR</sequence>
<dbReference type="AlphaFoldDB" id="A0A0A9A9Y7"/>
<organism evidence="1">
    <name type="scientific">Arundo donax</name>
    <name type="common">Giant reed</name>
    <name type="synonym">Donax arundinaceus</name>
    <dbReference type="NCBI Taxonomy" id="35708"/>
    <lineage>
        <taxon>Eukaryota</taxon>
        <taxon>Viridiplantae</taxon>
        <taxon>Streptophyta</taxon>
        <taxon>Embryophyta</taxon>
        <taxon>Tracheophyta</taxon>
        <taxon>Spermatophyta</taxon>
        <taxon>Magnoliopsida</taxon>
        <taxon>Liliopsida</taxon>
        <taxon>Poales</taxon>
        <taxon>Poaceae</taxon>
        <taxon>PACMAD clade</taxon>
        <taxon>Arundinoideae</taxon>
        <taxon>Arundineae</taxon>
        <taxon>Arundo</taxon>
    </lineage>
</organism>
<reference evidence="1" key="1">
    <citation type="submission" date="2014-09" db="EMBL/GenBank/DDBJ databases">
        <authorList>
            <person name="Magalhaes I.L.F."/>
            <person name="Oliveira U."/>
            <person name="Santos F.R."/>
            <person name="Vidigal T.H.D.A."/>
            <person name="Brescovit A.D."/>
            <person name="Santos A.J."/>
        </authorList>
    </citation>
    <scope>NUCLEOTIDE SEQUENCE</scope>
    <source>
        <tissue evidence="1">Shoot tissue taken approximately 20 cm above the soil surface</tissue>
    </source>
</reference>
<name>A0A0A9A9Y7_ARUDO</name>
<accession>A0A0A9A9Y7</accession>
<dbReference type="EMBL" id="GBRH01249994">
    <property type="protein sequence ID" value="JAD47901.1"/>
    <property type="molecule type" value="Transcribed_RNA"/>
</dbReference>
<proteinExistence type="predicted"/>
<protein>
    <submittedName>
        <fullName evidence="1">Uncharacterized protein</fullName>
    </submittedName>
</protein>
<reference evidence="1" key="2">
    <citation type="journal article" date="2015" name="Data Brief">
        <title>Shoot transcriptome of the giant reed, Arundo donax.</title>
        <authorList>
            <person name="Barrero R.A."/>
            <person name="Guerrero F.D."/>
            <person name="Moolhuijzen P."/>
            <person name="Goolsby J.A."/>
            <person name="Tidwell J."/>
            <person name="Bellgard S.E."/>
            <person name="Bellgard M.I."/>
        </authorList>
    </citation>
    <scope>NUCLEOTIDE SEQUENCE</scope>
    <source>
        <tissue evidence="1">Shoot tissue taken approximately 20 cm above the soil surface</tissue>
    </source>
</reference>
<evidence type="ECO:0000313" key="1">
    <source>
        <dbReference type="EMBL" id="JAD47901.1"/>
    </source>
</evidence>